<name>A0A074RS17_9AGAM</name>
<organism evidence="1 2">
    <name type="scientific">Rhizoctonia solani 123E</name>
    <dbReference type="NCBI Taxonomy" id="1423351"/>
    <lineage>
        <taxon>Eukaryota</taxon>
        <taxon>Fungi</taxon>
        <taxon>Dikarya</taxon>
        <taxon>Basidiomycota</taxon>
        <taxon>Agaricomycotina</taxon>
        <taxon>Agaricomycetes</taxon>
        <taxon>Cantharellales</taxon>
        <taxon>Ceratobasidiaceae</taxon>
        <taxon>Rhizoctonia</taxon>
    </lineage>
</organism>
<dbReference type="AlphaFoldDB" id="A0A074RS17"/>
<comment type="caution">
    <text evidence="1">The sequence shown here is derived from an EMBL/GenBank/DDBJ whole genome shotgun (WGS) entry which is preliminary data.</text>
</comment>
<dbReference type="OrthoDB" id="3155001at2759"/>
<keyword evidence="2" id="KW-1185">Reference proteome</keyword>
<dbReference type="HOGENOM" id="CLU_032504_2_0_1"/>
<evidence type="ECO:0008006" key="3">
    <source>
        <dbReference type="Google" id="ProtNLM"/>
    </source>
</evidence>
<dbReference type="EMBL" id="AZST01000336">
    <property type="protein sequence ID" value="KEP49669.1"/>
    <property type="molecule type" value="Genomic_DNA"/>
</dbReference>
<accession>A0A074RS17</accession>
<proteinExistence type="predicted"/>
<reference evidence="1 2" key="1">
    <citation type="submission" date="2013-12" db="EMBL/GenBank/DDBJ databases">
        <authorList>
            <person name="Cubeta M."/>
            <person name="Pakala S."/>
            <person name="Fedorova N."/>
            <person name="Thomas E."/>
            <person name="Dean R."/>
            <person name="Jabaji S."/>
            <person name="Neate S."/>
            <person name="Toda T."/>
            <person name="Tavantzis S."/>
            <person name="Vilgalys R."/>
            <person name="Bharathan N."/>
            <person name="Pakala S."/>
            <person name="Losada L.S."/>
            <person name="Zafar N."/>
            <person name="Nierman W."/>
        </authorList>
    </citation>
    <scope>NUCLEOTIDE SEQUENCE [LARGE SCALE GENOMIC DNA]</scope>
    <source>
        <strain evidence="1 2">123E</strain>
    </source>
</reference>
<sequence>MLVRLSQLIWGLPLEDYVSYHGFHGSREKHGTVPRQLASAAVQRISSFAGDLEALYPMKVTQEVSLEMLHDVLIMSHDPETYNIFLYPGLASGCITLMTTMKNGEKASPFSYEYGYLCFRILLFSLGATLLSRLGDHDLKQAIKMMVDPQYDLCLLSDVFSVRVADSLIDIVPMAGQEVNCNCSWILGWSHHESHPPCDRIISPERARVLIEMLWEDRADFLKVMSRTFTPGLAVLAFLNWQYACIEKKSANANHDLLEHTNEIHHRCLLVASTSQDNLMMRVTDQLYVLNGGKNLFQKLDDSRGTLEAYVLRLSSTNLLIYGPVPIVMLSTLLEFVAPNLAMDVEDLLPSVFGATLRRLWESLRGEEFNYDPLVIGVALTFEQFKVMFKSFQERNISRPAIAKILEELFENSFFDLIASLFMLLHPDAEGDRMVENTNFNLIQTTKAMVDELSMATPRELIETHFRNYALSYIKVYYHFDQLYSCIDPKDRIEHPCPRGKHYKACLEMWADLVVILGQDVTIMQVRQRSSVCMYKQCQDPTGLSRLGAIYACPRCFISSYCSTRCQVG</sequence>
<evidence type="ECO:0000313" key="1">
    <source>
        <dbReference type="EMBL" id="KEP49669.1"/>
    </source>
</evidence>
<evidence type="ECO:0000313" key="2">
    <source>
        <dbReference type="Proteomes" id="UP000027456"/>
    </source>
</evidence>
<gene>
    <name evidence="1" type="ORF">V565_095570</name>
</gene>
<protein>
    <recommendedName>
        <fullName evidence="3">MYND-type domain-containing protein</fullName>
    </recommendedName>
</protein>
<dbReference type="Proteomes" id="UP000027456">
    <property type="component" value="Unassembled WGS sequence"/>
</dbReference>